<keyword evidence="2" id="KW-1185">Reference proteome</keyword>
<reference evidence="1 2" key="1">
    <citation type="journal article" date="2020" name="ISME J.">
        <title>Uncovering the hidden diversity of litter-decomposition mechanisms in mushroom-forming fungi.</title>
        <authorList>
            <person name="Floudas D."/>
            <person name="Bentzer J."/>
            <person name="Ahren D."/>
            <person name="Johansson T."/>
            <person name="Persson P."/>
            <person name="Tunlid A."/>
        </authorList>
    </citation>
    <scope>NUCLEOTIDE SEQUENCE [LARGE SCALE GENOMIC DNA]</scope>
    <source>
        <strain evidence="1 2">CBS 291.85</strain>
    </source>
</reference>
<dbReference type="Pfam" id="PF03663">
    <property type="entry name" value="Glyco_hydro_76"/>
    <property type="match status" value="1"/>
</dbReference>
<dbReference type="EMBL" id="JAACJM010000041">
    <property type="protein sequence ID" value="KAF5361285.1"/>
    <property type="molecule type" value="Genomic_DNA"/>
</dbReference>
<name>A0A8H5GAM9_9AGAR</name>
<evidence type="ECO:0000313" key="2">
    <source>
        <dbReference type="Proteomes" id="UP000559256"/>
    </source>
</evidence>
<dbReference type="Gene3D" id="1.50.10.20">
    <property type="match status" value="1"/>
</dbReference>
<accession>A0A8H5GAM9</accession>
<proteinExistence type="predicted"/>
<gene>
    <name evidence="1" type="ORF">D9758_010263</name>
</gene>
<dbReference type="OrthoDB" id="3067581at2759"/>
<sequence length="409" mass="44862">MRLPWNGLPYLKKSGSISAKFIFLSLITPTLAQSFSPSSSWRKPFITNSPADQVDKAGAALASALRVLNPETAQYSMFTFQFVARFENIDFGLITGVLLSDNSNFLEPGTLFYEMARFDYLTGQTKYQEQLEAYFSKVINKNPHFSHPRFILVSLPHALIYGYAAIQAFRAYKDNIFLTYAESSWAFGWNYTISQEQADSRHTPVKNLTFADSNLCARASLAGGTFRDTDTRSGLVTAAATGLSAALAEATNNQAYLGAAKLSFQFISKQLISPDRLVETAMDATNCDPVVVFAYPYNSGFFLEGLSMLNGSTPPDEAQLLPDMVLAATTTTKSVWNTEQGIIQSTADPGAGFAIGSGGDSQLVRGLTSVFERTNKSDLRSYVKSYLAVQLLPQTIYNVFTIESCTLSH</sequence>
<dbReference type="AlphaFoldDB" id="A0A8H5GAM9"/>
<dbReference type="InterPro" id="IPR008928">
    <property type="entry name" value="6-hairpin_glycosidase_sf"/>
</dbReference>
<dbReference type="InterPro" id="IPR005198">
    <property type="entry name" value="Glyco_hydro_76"/>
</dbReference>
<comment type="caution">
    <text evidence="1">The sequence shown here is derived from an EMBL/GenBank/DDBJ whole genome shotgun (WGS) entry which is preliminary data.</text>
</comment>
<dbReference type="SUPFAM" id="SSF48208">
    <property type="entry name" value="Six-hairpin glycosidases"/>
    <property type="match status" value="1"/>
</dbReference>
<organism evidence="1 2">
    <name type="scientific">Tetrapyrgos nigripes</name>
    <dbReference type="NCBI Taxonomy" id="182062"/>
    <lineage>
        <taxon>Eukaryota</taxon>
        <taxon>Fungi</taxon>
        <taxon>Dikarya</taxon>
        <taxon>Basidiomycota</taxon>
        <taxon>Agaricomycotina</taxon>
        <taxon>Agaricomycetes</taxon>
        <taxon>Agaricomycetidae</taxon>
        <taxon>Agaricales</taxon>
        <taxon>Marasmiineae</taxon>
        <taxon>Marasmiaceae</taxon>
        <taxon>Tetrapyrgos</taxon>
    </lineage>
</organism>
<protein>
    <submittedName>
        <fullName evidence="1">Uncharacterized protein</fullName>
    </submittedName>
</protein>
<dbReference type="GO" id="GO:0005975">
    <property type="term" value="P:carbohydrate metabolic process"/>
    <property type="evidence" value="ECO:0007669"/>
    <property type="project" value="InterPro"/>
</dbReference>
<evidence type="ECO:0000313" key="1">
    <source>
        <dbReference type="EMBL" id="KAF5361285.1"/>
    </source>
</evidence>
<dbReference type="Proteomes" id="UP000559256">
    <property type="component" value="Unassembled WGS sequence"/>
</dbReference>